<sequence length="137" mass="14050">MKEMIKKVREDRSGFTLAELLIVVAIIAVLVAVAIPVFTGAINNANTAVAKGDIRSVKAEAVSFHLLNGASTSATKYSATVDTEGNVSALTPNASGDVTTVDDIKDKVGKESVTVVVEVTARDLTPTTGGGTSGDTD</sequence>
<dbReference type="Proteomes" id="UP000438093">
    <property type="component" value="Unassembled WGS sequence"/>
</dbReference>
<dbReference type="InterPro" id="IPR012902">
    <property type="entry name" value="N_methyl_site"/>
</dbReference>
<comment type="subcellular location">
    <subcellularLocation>
        <location evidence="1">Membrane</location>
        <topology evidence="1">Single-pass membrane protein</topology>
    </subcellularLocation>
</comment>
<reference evidence="8" key="1">
    <citation type="submission" date="2019-08" db="EMBL/GenBank/DDBJ databases">
        <title>Arthrobacter sp. nov., isolated from plateau pika and Tibetan wild ass.</title>
        <authorList>
            <person name="Ge Y."/>
        </authorList>
    </citation>
    <scope>NUCLEOTIDE SEQUENCE [LARGE SCALE GENOMIC DNA]</scope>
    <source>
        <strain evidence="8">HF-4214</strain>
    </source>
</reference>
<evidence type="ECO:0000256" key="5">
    <source>
        <dbReference type="ARBA" id="ARBA00023136"/>
    </source>
</evidence>
<keyword evidence="3 6" id="KW-0812">Transmembrane</keyword>
<evidence type="ECO:0000313" key="8">
    <source>
        <dbReference type="Proteomes" id="UP000438093"/>
    </source>
</evidence>
<dbReference type="Pfam" id="PF07963">
    <property type="entry name" value="N_methyl"/>
    <property type="match status" value="1"/>
</dbReference>
<dbReference type="PRINTS" id="PR00813">
    <property type="entry name" value="BCTERIALGSPG"/>
</dbReference>
<comment type="caution">
    <text evidence="7">The sequence shown here is derived from an EMBL/GenBank/DDBJ whole genome shotgun (WGS) entry which is preliminary data.</text>
</comment>
<evidence type="ECO:0000256" key="6">
    <source>
        <dbReference type="SAM" id="Phobius"/>
    </source>
</evidence>
<dbReference type="InterPro" id="IPR045584">
    <property type="entry name" value="Pilin-like"/>
</dbReference>
<keyword evidence="8" id="KW-1185">Reference proteome</keyword>
<evidence type="ECO:0000256" key="3">
    <source>
        <dbReference type="ARBA" id="ARBA00022692"/>
    </source>
</evidence>
<dbReference type="Gene3D" id="3.30.700.10">
    <property type="entry name" value="Glycoprotein, Type 4 Pilin"/>
    <property type="match status" value="1"/>
</dbReference>
<evidence type="ECO:0000256" key="1">
    <source>
        <dbReference type="ARBA" id="ARBA00004167"/>
    </source>
</evidence>
<dbReference type="PANTHER" id="PTHR30093:SF44">
    <property type="entry name" value="TYPE II SECRETION SYSTEM CORE PROTEIN G"/>
    <property type="match status" value="1"/>
</dbReference>
<name>A0A6N7RKD3_9ACTN</name>
<dbReference type="GO" id="GO:0015627">
    <property type="term" value="C:type II protein secretion system complex"/>
    <property type="evidence" value="ECO:0007669"/>
    <property type="project" value="InterPro"/>
</dbReference>
<dbReference type="NCBIfam" id="TIGR02532">
    <property type="entry name" value="IV_pilin_GFxxxE"/>
    <property type="match status" value="1"/>
</dbReference>
<dbReference type="InterPro" id="IPR000983">
    <property type="entry name" value="Bac_GSPG_pilin"/>
</dbReference>
<organism evidence="7 8">
    <name type="scientific">Eggerthella guodeyinii</name>
    <dbReference type="NCBI Taxonomy" id="2690837"/>
    <lineage>
        <taxon>Bacteria</taxon>
        <taxon>Bacillati</taxon>
        <taxon>Actinomycetota</taxon>
        <taxon>Coriobacteriia</taxon>
        <taxon>Eggerthellales</taxon>
        <taxon>Eggerthellaceae</taxon>
        <taxon>Eggerthella</taxon>
    </lineage>
</organism>
<proteinExistence type="predicted"/>
<evidence type="ECO:0000256" key="2">
    <source>
        <dbReference type="ARBA" id="ARBA00022481"/>
    </source>
</evidence>
<keyword evidence="4 6" id="KW-1133">Transmembrane helix</keyword>
<dbReference type="PANTHER" id="PTHR30093">
    <property type="entry name" value="GENERAL SECRETION PATHWAY PROTEIN G"/>
    <property type="match status" value="1"/>
</dbReference>
<dbReference type="EMBL" id="VTFY01000002">
    <property type="protein sequence ID" value="MRX81773.1"/>
    <property type="molecule type" value="Genomic_DNA"/>
</dbReference>
<evidence type="ECO:0000256" key="4">
    <source>
        <dbReference type="ARBA" id="ARBA00022989"/>
    </source>
</evidence>
<gene>
    <name evidence="7" type="ORF">GJG86_04610</name>
</gene>
<keyword evidence="2" id="KW-0488">Methylation</keyword>
<dbReference type="AlphaFoldDB" id="A0A6N7RKD3"/>
<accession>A0A6N7RKD3</accession>
<keyword evidence="5 6" id="KW-0472">Membrane</keyword>
<dbReference type="GO" id="GO:0015628">
    <property type="term" value="P:protein secretion by the type II secretion system"/>
    <property type="evidence" value="ECO:0007669"/>
    <property type="project" value="InterPro"/>
</dbReference>
<dbReference type="GO" id="GO:0016020">
    <property type="term" value="C:membrane"/>
    <property type="evidence" value="ECO:0007669"/>
    <property type="project" value="UniProtKB-SubCell"/>
</dbReference>
<feature type="transmembrane region" description="Helical" evidence="6">
    <location>
        <begin position="20"/>
        <end position="42"/>
    </location>
</feature>
<dbReference type="SUPFAM" id="SSF54523">
    <property type="entry name" value="Pili subunits"/>
    <property type="match status" value="1"/>
</dbReference>
<evidence type="ECO:0000313" key="7">
    <source>
        <dbReference type="EMBL" id="MRX81773.1"/>
    </source>
</evidence>
<protein>
    <submittedName>
        <fullName evidence="7">Prepilin-type N-terminal cleavage/methylation domain-containing protein</fullName>
    </submittedName>
</protein>